<keyword evidence="3" id="KW-1185">Reference proteome</keyword>
<evidence type="ECO:0000313" key="3">
    <source>
        <dbReference type="Proteomes" id="UP000183376"/>
    </source>
</evidence>
<dbReference type="Proteomes" id="UP000183376">
    <property type="component" value="Chromosome I"/>
</dbReference>
<dbReference type="OrthoDB" id="3633278at2"/>
<reference evidence="2 3" key="1">
    <citation type="submission" date="2016-10" db="EMBL/GenBank/DDBJ databases">
        <authorList>
            <person name="de Groot N.N."/>
        </authorList>
    </citation>
    <scope>NUCLEOTIDE SEQUENCE [LARGE SCALE GENOMIC DNA]</scope>
    <source>
        <strain evidence="2 3">DSM 44149</strain>
    </source>
</reference>
<proteinExistence type="predicted"/>
<feature type="transmembrane region" description="Helical" evidence="1">
    <location>
        <begin position="12"/>
        <end position="34"/>
    </location>
</feature>
<keyword evidence="1" id="KW-0472">Membrane</keyword>
<dbReference type="EMBL" id="LT629701">
    <property type="protein sequence ID" value="SDM95133.1"/>
    <property type="molecule type" value="Genomic_DNA"/>
</dbReference>
<dbReference type="eggNOG" id="ENOG5030HZI">
    <property type="taxonomic scope" value="Bacteria"/>
</dbReference>
<dbReference type="RefSeq" id="WP_030430546.1">
    <property type="nucleotide sequence ID" value="NZ_JOEF01000013.1"/>
</dbReference>
<sequence length="115" mass="12363">MDTPQDAPRRSPLKLIVAIVVPLLAIGVGVYFYVTSAGTAKVGDCLRDGATADAPMSKVECGEGADYRVVGRLEGRKKDDSGESRPCERFPTTAVTYWEGDESSGNLLCLEPYHP</sequence>
<organism evidence="2 3">
    <name type="scientific">Allokutzneria albata</name>
    <name type="common">Kibdelosporangium albatum</name>
    <dbReference type="NCBI Taxonomy" id="211114"/>
    <lineage>
        <taxon>Bacteria</taxon>
        <taxon>Bacillati</taxon>
        <taxon>Actinomycetota</taxon>
        <taxon>Actinomycetes</taxon>
        <taxon>Pseudonocardiales</taxon>
        <taxon>Pseudonocardiaceae</taxon>
        <taxon>Allokutzneria</taxon>
    </lineage>
</organism>
<protein>
    <submittedName>
        <fullName evidence="2">Uncharacterized protein</fullName>
    </submittedName>
</protein>
<evidence type="ECO:0000256" key="1">
    <source>
        <dbReference type="SAM" id="Phobius"/>
    </source>
</evidence>
<evidence type="ECO:0000313" key="2">
    <source>
        <dbReference type="EMBL" id="SDM95133.1"/>
    </source>
</evidence>
<keyword evidence="1" id="KW-1133">Transmembrane helix</keyword>
<gene>
    <name evidence="2" type="ORF">SAMN04489726_4160</name>
</gene>
<dbReference type="STRING" id="211114.SAMN04489726_4160"/>
<dbReference type="AlphaFoldDB" id="A0A1G9XFR0"/>
<name>A0A1G9XFR0_ALLAB</name>
<keyword evidence="1" id="KW-0812">Transmembrane</keyword>
<accession>A0A1G9XFR0</accession>